<dbReference type="PANTHER" id="PTHR43836:SF2">
    <property type="entry name" value="CATECHOL O-METHYLTRANSFERASE 1-RELATED"/>
    <property type="match status" value="1"/>
</dbReference>
<dbReference type="PANTHER" id="PTHR43836">
    <property type="entry name" value="CATECHOL O-METHYLTRANSFERASE 1-RELATED"/>
    <property type="match status" value="1"/>
</dbReference>
<evidence type="ECO:0000256" key="5">
    <source>
        <dbReference type="ARBA" id="ARBA00022939"/>
    </source>
</evidence>
<evidence type="ECO:0000256" key="3">
    <source>
        <dbReference type="ARBA" id="ARBA00022679"/>
    </source>
</evidence>
<keyword evidence="7" id="KW-0732">Signal</keyword>
<dbReference type="GO" id="GO:0016206">
    <property type="term" value="F:catechol O-methyltransferase activity"/>
    <property type="evidence" value="ECO:0007669"/>
    <property type="project" value="UniProtKB-EC"/>
</dbReference>
<keyword evidence="2" id="KW-0489">Methyltransferase</keyword>
<evidence type="ECO:0000256" key="4">
    <source>
        <dbReference type="ARBA" id="ARBA00022691"/>
    </source>
</evidence>
<dbReference type="EMBL" id="HBIP01037875">
    <property type="protein sequence ID" value="CAE0507732.1"/>
    <property type="molecule type" value="Transcribed_RNA"/>
</dbReference>
<dbReference type="EC" id="2.1.1.6" evidence="1"/>
<organism evidence="8">
    <name type="scientific">Dunaliella tertiolecta</name>
    <name type="common">Green alga</name>
    <dbReference type="NCBI Taxonomy" id="3047"/>
    <lineage>
        <taxon>Eukaryota</taxon>
        <taxon>Viridiplantae</taxon>
        <taxon>Chlorophyta</taxon>
        <taxon>core chlorophytes</taxon>
        <taxon>Chlorophyceae</taxon>
        <taxon>CS clade</taxon>
        <taxon>Chlamydomonadales</taxon>
        <taxon>Dunaliellaceae</taxon>
        <taxon>Dunaliella</taxon>
    </lineage>
</organism>
<feature type="signal peptide" evidence="7">
    <location>
        <begin position="1"/>
        <end position="18"/>
    </location>
</feature>
<dbReference type="PROSITE" id="PS51682">
    <property type="entry name" value="SAM_OMT_I"/>
    <property type="match status" value="1"/>
</dbReference>
<proteinExistence type="inferred from homology"/>
<dbReference type="Gene3D" id="3.40.50.150">
    <property type="entry name" value="Vaccinia Virus protein VP39"/>
    <property type="match status" value="1"/>
</dbReference>
<dbReference type="InterPro" id="IPR029063">
    <property type="entry name" value="SAM-dependent_MTases_sf"/>
</dbReference>
<accession>A0A7S3VVZ6</accession>
<sequence length="273" mass="30097">MSGPLKVPLLIFTGFLIAQVLNRTNLVSQVTFFWRASKTALSPGDDREARLLDHVVSTTPAGNPSAVVQAIDDYAWSKEWFMNVGDQKGKILDEAIHNASKSTQGPLNMLELGTYCAYSAIRTISHAPSGTHLYSIEVVDKTADIAEKMIAHAGLQQQITVLRGPLEDLLHQDLRSLPQFDAVFLDHDKRFYVSDLKLLMAANKLREGAVVVGDNLLIPGVPEYIEYMNSPEGKEAFDTVFHEAKLEYTWAPASWGFADQVGVSVYKGPTSMS</sequence>
<evidence type="ECO:0000256" key="6">
    <source>
        <dbReference type="ARBA" id="ARBA00023453"/>
    </source>
</evidence>
<keyword evidence="5" id="KW-0128">Catecholamine metabolism</keyword>
<evidence type="ECO:0000256" key="2">
    <source>
        <dbReference type="ARBA" id="ARBA00022603"/>
    </source>
</evidence>
<comment type="similarity">
    <text evidence="6">Belongs to the class I-like SAM-binding methyltransferase superfamily. Cation-dependent O-methyltransferase family.</text>
</comment>
<dbReference type="SUPFAM" id="SSF53335">
    <property type="entry name" value="S-adenosyl-L-methionine-dependent methyltransferases"/>
    <property type="match status" value="1"/>
</dbReference>
<protein>
    <recommendedName>
        <fullName evidence="1">catechol O-methyltransferase</fullName>
        <ecNumber evidence="1">2.1.1.6</ecNumber>
    </recommendedName>
</protein>
<evidence type="ECO:0000256" key="1">
    <source>
        <dbReference type="ARBA" id="ARBA00012880"/>
    </source>
</evidence>
<name>A0A7S3VVZ6_DUNTE</name>
<dbReference type="GO" id="GO:0032259">
    <property type="term" value="P:methylation"/>
    <property type="evidence" value="ECO:0007669"/>
    <property type="project" value="UniProtKB-KW"/>
</dbReference>
<keyword evidence="4" id="KW-0949">S-adenosyl-L-methionine</keyword>
<feature type="chain" id="PRO_5030841978" description="catechol O-methyltransferase" evidence="7">
    <location>
        <begin position="19"/>
        <end position="273"/>
    </location>
</feature>
<gene>
    <name evidence="8" type="ORF">DTER00134_LOCUS22809</name>
</gene>
<reference evidence="8" key="1">
    <citation type="submission" date="2021-01" db="EMBL/GenBank/DDBJ databases">
        <authorList>
            <person name="Corre E."/>
            <person name="Pelletier E."/>
            <person name="Niang G."/>
            <person name="Scheremetjew M."/>
            <person name="Finn R."/>
            <person name="Kale V."/>
            <person name="Holt S."/>
            <person name="Cochrane G."/>
            <person name="Meng A."/>
            <person name="Brown T."/>
            <person name="Cohen L."/>
        </authorList>
    </citation>
    <scope>NUCLEOTIDE SEQUENCE</scope>
    <source>
        <strain evidence="8">CCMP1320</strain>
    </source>
</reference>
<evidence type="ECO:0000256" key="7">
    <source>
        <dbReference type="SAM" id="SignalP"/>
    </source>
</evidence>
<dbReference type="InterPro" id="IPR002935">
    <property type="entry name" value="SAM_O-MeTrfase"/>
</dbReference>
<dbReference type="GO" id="GO:0006584">
    <property type="term" value="P:catecholamine metabolic process"/>
    <property type="evidence" value="ECO:0007669"/>
    <property type="project" value="UniProtKB-KW"/>
</dbReference>
<dbReference type="AlphaFoldDB" id="A0A7S3VVZ6"/>
<keyword evidence="3" id="KW-0808">Transferase</keyword>
<evidence type="ECO:0000313" key="8">
    <source>
        <dbReference type="EMBL" id="CAE0507732.1"/>
    </source>
</evidence>
<dbReference type="Pfam" id="PF01596">
    <property type="entry name" value="Methyltransf_3"/>
    <property type="match status" value="1"/>
</dbReference>